<sequence>MEPEHIGLILKALDFAASKHRHQRRKDKEASPYINHPIAVAKLLSNAAGVTDPIVIMGAILHDTVEDTDTSFEELEQEFGKDVQHLVKEVTDDKSLPQQKRKQLQVEHAAHLSERAKLVKLADKICNLRDMVVSPPHDWSTERKQEYFQWGKSVIDQIRGIHPDLERIFDDVYQQGVEQLNNTLVENYKRKD</sequence>
<organism evidence="6 7">
    <name type="scientific">Aetokthonos hydrillicola Thurmond2011</name>
    <dbReference type="NCBI Taxonomy" id="2712845"/>
    <lineage>
        <taxon>Bacteria</taxon>
        <taxon>Bacillati</taxon>
        <taxon>Cyanobacteriota</taxon>
        <taxon>Cyanophyceae</taxon>
        <taxon>Nostocales</taxon>
        <taxon>Hapalosiphonaceae</taxon>
        <taxon>Aetokthonos</taxon>
    </lineage>
</organism>
<evidence type="ECO:0000256" key="1">
    <source>
        <dbReference type="ARBA" id="ARBA00001936"/>
    </source>
</evidence>
<keyword evidence="2" id="KW-0479">Metal-binding</keyword>
<keyword evidence="4" id="KW-0464">Manganese</keyword>
<evidence type="ECO:0000313" key="6">
    <source>
        <dbReference type="EMBL" id="MDR9895946.1"/>
    </source>
</evidence>
<dbReference type="PROSITE" id="PS51831">
    <property type="entry name" value="HD"/>
    <property type="match status" value="1"/>
</dbReference>
<evidence type="ECO:0000259" key="5">
    <source>
        <dbReference type="PROSITE" id="PS51831"/>
    </source>
</evidence>
<dbReference type="PANTHER" id="PTHR46246:SF1">
    <property type="entry name" value="GUANOSINE-3',5'-BIS(DIPHOSPHATE) 3'-PYROPHOSPHOHYDROLASE MESH1"/>
    <property type="match status" value="1"/>
</dbReference>
<dbReference type="CDD" id="cd00077">
    <property type="entry name" value="HDc"/>
    <property type="match status" value="1"/>
</dbReference>
<dbReference type="FunFam" id="1.10.3210.10:FF:000012">
    <property type="entry name" value="HD domain containing 3"/>
    <property type="match status" value="1"/>
</dbReference>
<dbReference type="RefSeq" id="WP_208351607.1">
    <property type="nucleotide sequence ID" value="NZ_JAALHA020000006.1"/>
</dbReference>
<gene>
    <name evidence="6" type="ORF">G7B40_015440</name>
</gene>
<dbReference type="SUPFAM" id="SSF109604">
    <property type="entry name" value="HD-domain/PDEase-like"/>
    <property type="match status" value="1"/>
</dbReference>
<dbReference type="PANTHER" id="PTHR46246">
    <property type="entry name" value="GUANOSINE-3',5'-BIS(DIPHOSPHATE) 3'-PYROPHOSPHOHYDROLASE MESH1"/>
    <property type="match status" value="1"/>
</dbReference>
<dbReference type="Proteomes" id="UP000667802">
    <property type="component" value="Unassembled WGS sequence"/>
</dbReference>
<dbReference type="SMART" id="SM00471">
    <property type="entry name" value="HDc"/>
    <property type="match status" value="1"/>
</dbReference>
<dbReference type="AlphaFoldDB" id="A0AAP5I6W2"/>
<dbReference type="InterPro" id="IPR052194">
    <property type="entry name" value="MESH1"/>
</dbReference>
<dbReference type="InterPro" id="IPR006674">
    <property type="entry name" value="HD_domain"/>
</dbReference>
<protein>
    <submittedName>
        <fullName evidence="6">HD domain-containing protein</fullName>
    </submittedName>
</protein>
<keyword evidence="3" id="KW-0378">Hydrolase</keyword>
<dbReference type="GO" id="GO:0046872">
    <property type="term" value="F:metal ion binding"/>
    <property type="evidence" value="ECO:0007669"/>
    <property type="project" value="UniProtKB-KW"/>
</dbReference>
<evidence type="ECO:0000313" key="7">
    <source>
        <dbReference type="Proteomes" id="UP000667802"/>
    </source>
</evidence>
<dbReference type="InterPro" id="IPR003607">
    <property type="entry name" value="HD/PDEase_dom"/>
</dbReference>
<comment type="caution">
    <text evidence="6">The sequence shown here is derived from an EMBL/GenBank/DDBJ whole genome shotgun (WGS) entry which is preliminary data.</text>
</comment>
<dbReference type="EMBL" id="JAALHA020000006">
    <property type="protein sequence ID" value="MDR9895946.1"/>
    <property type="molecule type" value="Genomic_DNA"/>
</dbReference>
<accession>A0AAP5I6W2</accession>
<dbReference type="Gene3D" id="1.10.3210.10">
    <property type="entry name" value="Hypothetical protein af1432"/>
    <property type="match status" value="1"/>
</dbReference>
<evidence type="ECO:0000256" key="3">
    <source>
        <dbReference type="ARBA" id="ARBA00022801"/>
    </source>
</evidence>
<reference evidence="7" key="1">
    <citation type="journal article" date="2021" name="Science">
        <title>Hunting the eagle killer: A cyanobacterial neurotoxin causes vacuolar myelinopathy.</title>
        <authorList>
            <person name="Breinlinger S."/>
            <person name="Phillips T.J."/>
            <person name="Haram B.N."/>
            <person name="Mares J."/>
            <person name="Martinez Yerena J.A."/>
            <person name="Hrouzek P."/>
            <person name="Sobotka R."/>
            <person name="Henderson W.M."/>
            <person name="Schmieder P."/>
            <person name="Williams S.M."/>
            <person name="Lauderdale J.D."/>
            <person name="Wilde H.D."/>
            <person name="Gerrin W."/>
            <person name="Kust A."/>
            <person name="Washington J.W."/>
            <person name="Wagner C."/>
            <person name="Geier B."/>
            <person name="Liebeke M."/>
            <person name="Enke H."/>
            <person name="Niedermeyer T.H.J."/>
            <person name="Wilde S.B."/>
        </authorList>
    </citation>
    <scope>NUCLEOTIDE SEQUENCE [LARGE SCALE GENOMIC DNA]</scope>
    <source>
        <strain evidence="7">Thurmond2011</strain>
    </source>
</reference>
<evidence type="ECO:0000256" key="4">
    <source>
        <dbReference type="ARBA" id="ARBA00023211"/>
    </source>
</evidence>
<dbReference type="GO" id="GO:0008893">
    <property type="term" value="F:guanosine-3',5'-bis(diphosphate) 3'-diphosphatase activity"/>
    <property type="evidence" value="ECO:0007669"/>
    <property type="project" value="TreeGrafter"/>
</dbReference>
<proteinExistence type="predicted"/>
<dbReference type="Pfam" id="PF13328">
    <property type="entry name" value="HD_4"/>
    <property type="match status" value="1"/>
</dbReference>
<feature type="domain" description="HD" evidence="5">
    <location>
        <begin position="33"/>
        <end position="128"/>
    </location>
</feature>
<evidence type="ECO:0000256" key="2">
    <source>
        <dbReference type="ARBA" id="ARBA00022723"/>
    </source>
</evidence>
<name>A0AAP5I6W2_9CYAN</name>
<keyword evidence="7" id="KW-1185">Reference proteome</keyword>
<comment type="cofactor">
    <cofactor evidence="1">
        <name>Mn(2+)</name>
        <dbReference type="ChEBI" id="CHEBI:29035"/>
    </cofactor>
</comment>